<dbReference type="RefSeq" id="WP_152151253.1">
    <property type="nucleotide sequence ID" value="NZ_WELC01000003.1"/>
</dbReference>
<accession>A0A7V7YJH0</accession>
<comment type="caution">
    <text evidence="1">The sequence shown here is derived from an EMBL/GenBank/DDBJ whole genome shotgun (WGS) entry which is preliminary data.</text>
</comment>
<dbReference type="EMBL" id="WELC01000003">
    <property type="protein sequence ID" value="KAB7632268.1"/>
    <property type="molecule type" value="Genomic_DNA"/>
</dbReference>
<sequence length="131" mass="14441">MRAHLLKLAEHEGVDGGLVHALPDEEVAACAGHDDMALRAYLRALEARRFLDSGVTPPVWTEPVTVTCEGCGPVLLWLGCPPVVKACPWCIRRKAGRPIAWPKEPQIVRWARKDAGNKSGPPYFLPREKTP</sequence>
<evidence type="ECO:0000313" key="2">
    <source>
        <dbReference type="Proteomes" id="UP000449004"/>
    </source>
</evidence>
<dbReference type="AlphaFoldDB" id="A0A7V7YJH0"/>
<dbReference type="Proteomes" id="UP000449004">
    <property type="component" value="Unassembled WGS sequence"/>
</dbReference>
<gene>
    <name evidence="1" type="ORF">F9K92_03350</name>
</gene>
<evidence type="ECO:0000313" key="1">
    <source>
        <dbReference type="EMBL" id="KAB7632268.1"/>
    </source>
</evidence>
<name>A0A7V7YJH0_9GAMM</name>
<protein>
    <submittedName>
        <fullName evidence="1">Uncharacterized protein</fullName>
    </submittedName>
</protein>
<proteinExistence type="predicted"/>
<organism evidence="1 2">
    <name type="scientific">Stenotrophomonas rhizophila</name>
    <dbReference type="NCBI Taxonomy" id="216778"/>
    <lineage>
        <taxon>Bacteria</taxon>
        <taxon>Pseudomonadati</taxon>
        <taxon>Pseudomonadota</taxon>
        <taxon>Gammaproteobacteria</taxon>
        <taxon>Lysobacterales</taxon>
        <taxon>Lysobacteraceae</taxon>
        <taxon>Stenotrophomonas</taxon>
    </lineage>
</organism>
<reference evidence="1 2" key="1">
    <citation type="submission" date="2019-10" db="EMBL/GenBank/DDBJ databases">
        <title>Halotolerant bacteria associated to Saharan-endemic halophytes Stipa tenacissima L. and Atriplex halimus L mitigate salt stress and promote growth of tomato plants.</title>
        <authorList>
            <person name="Dif G."/>
        </authorList>
    </citation>
    <scope>NUCLEOTIDE SEQUENCE [LARGE SCALE GENOMIC DNA]</scope>
    <source>
        <strain evidence="1 2">IS26</strain>
    </source>
</reference>